<keyword evidence="3" id="KW-0540">Nuclease</keyword>
<reference evidence="14" key="4">
    <citation type="submission" date="2025-09" db="UniProtKB">
        <authorList>
            <consortium name="Ensembl"/>
        </authorList>
    </citation>
    <scope>IDENTIFICATION</scope>
</reference>
<keyword evidence="11" id="KW-0539">Nucleus</keyword>
<dbReference type="InParanoid" id="F6ZVD6"/>
<keyword evidence="13" id="KW-0175">Coiled coil</keyword>
<dbReference type="Proteomes" id="UP000008144">
    <property type="component" value="Chromosome 1"/>
</dbReference>
<dbReference type="Gene3D" id="3.40.50.10130">
    <property type="match status" value="1"/>
</dbReference>
<reference evidence="15" key="1">
    <citation type="journal article" date="2002" name="Science">
        <title>The draft genome of Ciona intestinalis: insights into chordate and vertebrate origins.</title>
        <authorList>
            <person name="Dehal P."/>
            <person name="Satou Y."/>
            <person name="Campbell R.K."/>
            <person name="Chapman J."/>
            <person name="Degnan B."/>
            <person name="De Tomaso A."/>
            <person name="Davidson B."/>
            <person name="Di Gregorio A."/>
            <person name="Gelpke M."/>
            <person name="Goodstein D.M."/>
            <person name="Harafuji N."/>
            <person name="Hastings K.E."/>
            <person name="Ho I."/>
            <person name="Hotta K."/>
            <person name="Huang W."/>
            <person name="Kawashima T."/>
            <person name="Lemaire P."/>
            <person name="Martinez D."/>
            <person name="Meinertzhagen I.A."/>
            <person name="Necula S."/>
            <person name="Nonaka M."/>
            <person name="Putnam N."/>
            <person name="Rash S."/>
            <person name="Saiga H."/>
            <person name="Satake M."/>
            <person name="Terry A."/>
            <person name="Yamada L."/>
            <person name="Wang H.G."/>
            <person name="Awazu S."/>
            <person name="Azumi K."/>
            <person name="Boore J."/>
            <person name="Branno M."/>
            <person name="Chin-Bow S."/>
            <person name="DeSantis R."/>
            <person name="Doyle S."/>
            <person name="Francino P."/>
            <person name="Keys D.N."/>
            <person name="Haga S."/>
            <person name="Hayashi H."/>
            <person name="Hino K."/>
            <person name="Imai K.S."/>
            <person name="Inaba K."/>
            <person name="Kano S."/>
            <person name="Kobayashi K."/>
            <person name="Kobayashi M."/>
            <person name="Lee B.I."/>
            <person name="Makabe K.W."/>
            <person name="Manohar C."/>
            <person name="Matassi G."/>
            <person name="Medina M."/>
            <person name="Mochizuki Y."/>
            <person name="Mount S."/>
            <person name="Morishita T."/>
            <person name="Miura S."/>
            <person name="Nakayama A."/>
            <person name="Nishizaka S."/>
            <person name="Nomoto H."/>
            <person name="Ohta F."/>
            <person name="Oishi K."/>
            <person name="Rigoutsos I."/>
            <person name="Sano M."/>
            <person name="Sasaki A."/>
            <person name="Sasakura Y."/>
            <person name="Shoguchi E."/>
            <person name="Shin-i T."/>
            <person name="Spagnuolo A."/>
            <person name="Stainier D."/>
            <person name="Suzuki M.M."/>
            <person name="Tassy O."/>
            <person name="Takatori N."/>
            <person name="Tokuoka M."/>
            <person name="Yagi K."/>
            <person name="Yoshizaki F."/>
            <person name="Wada S."/>
            <person name="Zhang C."/>
            <person name="Hyatt P.D."/>
            <person name="Larimer F."/>
            <person name="Detter C."/>
            <person name="Doggett N."/>
            <person name="Glavina T."/>
            <person name="Hawkins T."/>
            <person name="Richardson P."/>
            <person name="Lucas S."/>
            <person name="Kohara Y."/>
            <person name="Levine M."/>
            <person name="Satoh N."/>
            <person name="Rokhsar D.S."/>
        </authorList>
    </citation>
    <scope>NUCLEOTIDE SEQUENCE [LARGE SCALE GENOMIC DNA]</scope>
</reference>
<keyword evidence="8" id="KW-0460">Magnesium</keyword>
<comment type="cofactor">
    <cofactor evidence="1">
        <name>Mg(2+)</name>
        <dbReference type="ChEBI" id="CHEBI:18420"/>
    </cofactor>
</comment>
<evidence type="ECO:0000256" key="3">
    <source>
        <dbReference type="ARBA" id="ARBA00022722"/>
    </source>
</evidence>
<keyword evidence="4" id="KW-0479">Metal-binding</keyword>
<sequence length="251" mass="28152">MLKPTAYTTKQKSLFISDSSSDNEELPDIFSKRYLGENGAKSKFDTGTKVSAEPQMKKKVVKKSITKLNKKVEDVEKAKRKAAQAELKALRPEESLKQIVCLVDAKIEAMVGCGVVRKLCEGSVASYQVTDGGFSCVKWRRKVELYGTDETSSVTMTTDVQDEPYVLLVLPCVDFLSIVSNRGAVTCNAWVGELKQSFPACQIYVVCFGMTKYRRKVKNNAQKNFRQQVLQNSEKVVKSTKKKPNFELTDF</sequence>
<evidence type="ECO:0000256" key="12">
    <source>
        <dbReference type="ARBA" id="ARBA00023254"/>
    </source>
</evidence>
<keyword evidence="15" id="KW-1185">Reference proteome</keyword>
<dbReference type="GO" id="GO:0046872">
    <property type="term" value="F:metal ion binding"/>
    <property type="evidence" value="ECO:0007669"/>
    <property type="project" value="UniProtKB-KW"/>
</dbReference>
<dbReference type="InterPro" id="IPR033310">
    <property type="entry name" value="Mms4/EME1/EME2"/>
</dbReference>
<evidence type="ECO:0000256" key="11">
    <source>
        <dbReference type="ARBA" id="ARBA00023242"/>
    </source>
</evidence>
<dbReference type="GO" id="GO:0051321">
    <property type="term" value="P:meiotic cell cycle"/>
    <property type="evidence" value="ECO:0007669"/>
    <property type="project" value="UniProtKB-KW"/>
</dbReference>
<reference evidence="14" key="2">
    <citation type="journal article" date="2008" name="Genome Biol.">
        <title>Improved genome assembly and evidence-based global gene model set for the chordate Ciona intestinalis: new insight into intron and operon populations.</title>
        <authorList>
            <person name="Satou Y."/>
            <person name="Mineta K."/>
            <person name="Ogasawara M."/>
            <person name="Sasakura Y."/>
            <person name="Shoguchi E."/>
            <person name="Ueno K."/>
            <person name="Yamada L."/>
            <person name="Matsumoto J."/>
            <person name="Wasserscheid J."/>
            <person name="Dewar K."/>
            <person name="Wiley G.B."/>
            <person name="Macmil S.L."/>
            <person name="Roe B.A."/>
            <person name="Zeller R.W."/>
            <person name="Hastings K.E."/>
            <person name="Lemaire P."/>
            <person name="Lindquist E."/>
            <person name="Endo T."/>
            <person name="Hotta K."/>
            <person name="Inaba K."/>
        </authorList>
    </citation>
    <scope>NUCLEOTIDE SEQUENCE [LARGE SCALE GENOMIC DNA]</scope>
    <source>
        <strain evidence="14">wild type</strain>
    </source>
</reference>
<dbReference type="HOGENOM" id="CLU_1109111_0_0_1"/>
<dbReference type="GO" id="GO:0005634">
    <property type="term" value="C:nucleus"/>
    <property type="evidence" value="ECO:0007669"/>
    <property type="project" value="UniProtKB-SubCell"/>
</dbReference>
<evidence type="ECO:0000256" key="7">
    <source>
        <dbReference type="ARBA" id="ARBA00022801"/>
    </source>
</evidence>
<evidence type="ECO:0000256" key="5">
    <source>
        <dbReference type="ARBA" id="ARBA00022759"/>
    </source>
</evidence>
<evidence type="ECO:0000313" key="14">
    <source>
        <dbReference type="Ensembl" id="ENSCINP00000002483.3"/>
    </source>
</evidence>
<keyword evidence="9" id="KW-0233">DNA recombination</keyword>
<dbReference type="Ensembl" id="ENSCINT00000002483.3">
    <property type="protein sequence ID" value="ENSCINP00000002483.3"/>
    <property type="gene ID" value="ENSCING00000001281.3"/>
</dbReference>
<evidence type="ECO:0000256" key="2">
    <source>
        <dbReference type="ARBA" id="ARBA00004123"/>
    </source>
</evidence>
<keyword evidence="6" id="KW-0227">DNA damage</keyword>
<dbReference type="GO" id="GO:0006281">
    <property type="term" value="P:DNA repair"/>
    <property type="evidence" value="ECO:0007669"/>
    <property type="project" value="UniProtKB-KW"/>
</dbReference>
<keyword evidence="12" id="KW-0469">Meiosis</keyword>
<evidence type="ECO:0000256" key="10">
    <source>
        <dbReference type="ARBA" id="ARBA00023204"/>
    </source>
</evidence>
<name>F6ZVD6_CIOIN</name>
<comment type="subcellular location">
    <subcellularLocation>
        <location evidence="2">Nucleus</location>
    </subcellularLocation>
</comment>
<keyword evidence="7" id="KW-0378">Hydrolase</keyword>
<dbReference type="AlphaFoldDB" id="F6ZVD6"/>
<keyword evidence="5" id="KW-0255">Endonuclease</keyword>
<dbReference type="GO" id="GO:0016787">
    <property type="term" value="F:hydrolase activity"/>
    <property type="evidence" value="ECO:0007669"/>
    <property type="project" value="UniProtKB-KW"/>
</dbReference>
<evidence type="ECO:0000256" key="9">
    <source>
        <dbReference type="ARBA" id="ARBA00023172"/>
    </source>
</evidence>
<dbReference type="PANTHER" id="PTHR21077">
    <property type="entry name" value="EME1 PROTEIN"/>
    <property type="match status" value="1"/>
</dbReference>
<proteinExistence type="predicted"/>
<evidence type="ECO:0000256" key="6">
    <source>
        <dbReference type="ARBA" id="ARBA00022763"/>
    </source>
</evidence>
<evidence type="ECO:0000313" key="15">
    <source>
        <dbReference type="Proteomes" id="UP000008144"/>
    </source>
</evidence>
<evidence type="ECO:0008006" key="16">
    <source>
        <dbReference type="Google" id="ProtNLM"/>
    </source>
</evidence>
<dbReference type="GO" id="GO:0048476">
    <property type="term" value="C:Holliday junction resolvase complex"/>
    <property type="evidence" value="ECO:0007669"/>
    <property type="project" value="InterPro"/>
</dbReference>
<dbReference type="EMBL" id="EAAA01000078">
    <property type="status" value="NOT_ANNOTATED_CDS"/>
    <property type="molecule type" value="Genomic_DNA"/>
</dbReference>
<organism evidence="14 15">
    <name type="scientific">Ciona intestinalis</name>
    <name type="common">Transparent sea squirt</name>
    <name type="synonym">Ascidia intestinalis</name>
    <dbReference type="NCBI Taxonomy" id="7719"/>
    <lineage>
        <taxon>Eukaryota</taxon>
        <taxon>Metazoa</taxon>
        <taxon>Chordata</taxon>
        <taxon>Tunicata</taxon>
        <taxon>Ascidiacea</taxon>
        <taxon>Phlebobranchia</taxon>
        <taxon>Cionidae</taxon>
        <taxon>Ciona</taxon>
    </lineage>
</organism>
<dbReference type="GO" id="GO:0004519">
    <property type="term" value="F:endonuclease activity"/>
    <property type="evidence" value="ECO:0007669"/>
    <property type="project" value="UniProtKB-KW"/>
</dbReference>
<dbReference type="GeneTree" id="ENSGT00530000063937"/>
<evidence type="ECO:0000256" key="4">
    <source>
        <dbReference type="ARBA" id="ARBA00022723"/>
    </source>
</evidence>
<protein>
    <recommendedName>
        <fullName evidence="16">ERCC4 domain-containing protein</fullName>
    </recommendedName>
</protein>
<feature type="coiled-coil region" evidence="13">
    <location>
        <begin position="58"/>
        <end position="88"/>
    </location>
</feature>
<dbReference type="PANTHER" id="PTHR21077:SF5">
    <property type="entry name" value="CROSSOVER JUNCTION ENDONUCLEASE MMS4"/>
    <property type="match status" value="1"/>
</dbReference>
<keyword evidence="10" id="KW-0234">DNA repair</keyword>
<dbReference type="GO" id="GO:0006310">
    <property type="term" value="P:DNA recombination"/>
    <property type="evidence" value="ECO:0007669"/>
    <property type="project" value="UniProtKB-KW"/>
</dbReference>
<evidence type="ECO:0000256" key="13">
    <source>
        <dbReference type="SAM" id="Coils"/>
    </source>
</evidence>
<reference evidence="14" key="3">
    <citation type="submission" date="2025-08" db="UniProtKB">
        <authorList>
            <consortium name="Ensembl"/>
        </authorList>
    </citation>
    <scope>IDENTIFICATION</scope>
</reference>
<accession>F6ZVD6</accession>
<evidence type="ECO:0000256" key="8">
    <source>
        <dbReference type="ARBA" id="ARBA00022842"/>
    </source>
</evidence>
<evidence type="ECO:0000256" key="1">
    <source>
        <dbReference type="ARBA" id="ARBA00001946"/>
    </source>
</evidence>